<dbReference type="Proteomes" id="UP000177987">
    <property type="component" value="Unassembled WGS sequence"/>
</dbReference>
<evidence type="ECO:0000313" key="1">
    <source>
        <dbReference type="EMBL" id="OHA84106.1"/>
    </source>
</evidence>
<dbReference type="EMBL" id="MHUW01000007">
    <property type="protein sequence ID" value="OHA84106.1"/>
    <property type="molecule type" value="Genomic_DNA"/>
</dbReference>
<comment type="caution">
    <text evidence="1">The sequence shown here is derived from an EMBL/GenBank/DDBJ whole genome shotgun (WGS) entry which is preliminary data.</text>
</comment>
<gene>
    <name evidence="1" type="ORF">A2937_02840</name>
</gene>
<sequence length="219" mass="24376">MNDRTPLPPKQVPGWFIALQVAVLQQLPRPEDGMDKVTALRWTDNQGDLKQNLASLVTPPRIQLSNKGIGILHTFDIFVPNDIDELRTKYSSDKNIAVQKLTPGQKLKVDLIMNGHHLPIRDCINVLRSSGALFLGEVGSMLIINAQAELNKKQMRIPLSDQWMASFDEKNAALEPASKGPLVPGIIGPLYSNYGRMVKTTEELDQDGLTFFFSFHDAS</sequence>
<name>A0A1G2SGF7_9BACT</name>
<reference evidence="1 2" key="1">
    <citation type="journal article" date="2016" name="Nat. Commun.">
        <title>Thousands of microbial genomes shed light on interconnected biogeochemical processes in an aquifer system.</title>
        <authorList>
            <person name="Anantharaman K."/>
            <person name="Brown C.T."/>
            <person name="Hug L.A."/>
            <person name="Sharon I."/>
            <person name="Castelle C.J."/>
            <person name="Probst A.J."/>
            <person name="Thomas B.C."/>
            <person name="Singh A."/>
            <person name="Wilkins M.J."/>
            <person name="Karaoz U."/>
            <person name="Brodie E.L."/>
            <person name="Williams K.H."/>
            <person name="Hubbard S.S."/>
            <person name="Banfield J.F."/>
        </authorList>
    </citation>
    <scope>NUCLEOTIDE SEQUENCE [LARGE SCALE GENOMIC DNA]</scope>
</reference>
<protein>
    <submittedName>
        <fullName evidence="1">Uncharacterized protein</fullName>
    </submittedName>
</protein>
<accession>A0A1G2SGF7</accession>
<proteinExistence type="predicted"/>
<evidence type="ECO:0000313" key="2">
    <source>
        <dbReference type="Proteomes" id="UP000177987"/>
    </source>
</evidence>
<organism evidence="1 2">
    <name type="scientific">Candidatus Yonathbacteria bacterium RIFCSPLOWO2_01_FULL_47_33b</name>
    <dbReference type="NCBI Taxonomy" id="1802727"/>
    <lineage>
        <taxon>Bacteria</taxon>
        <taxon>Candidatus Yonathiibacteriota</taxon>
    </lineage>
</organism>
<dbReference type="AlphaFoldDB" id="A0A1G2SGF7"/>